<reference evidence="3" key="1">
    <citation type="submission" date="2018-12" db="EMBL/GenBank/DDBJ databases">
        <title>The complete genome of Metarhizium rileyi, a key fungal pathogen of Lepidoptera.</title>
        <authorList>
            <person name="Binneck E."/>
            <person name="Lastra C.C.L."/>
            <person name="Sosa-Gomez D.R."/>
        </authorList>
    </citation>
    <scope>NUCLEOTIDE SEQUENCE [LARGE SCALE GENOMIC DNA]</scope>
    <source>
        <strain evidence="3">Cep018-CH2</strain>
    </source>
</reference>
<evidence type="ECO:0000313" key="3">
    <source>
        <dbReference type="Proteomes" id="UP000317257"/>
    </source>
</evidence>
<organism evidence="2 3">
    <name type="scientific">Metarhizium rileyi (strain RCEF 4871)</name>
    <name type="common">Nomuraea rileyi</name>
    <dbReference type="NCBI Taxonomy" id="1649241"/>
    <lineage>
        <taxon>Eukaryota</taxon>
        <taxon>Fungi</taxon>
        <taxon>Dikarya</taxon>
        <taxon>Ascomycota</taxon>
        <taxon>Pezizomycotina</taxon>
        <taxon>Sordariomycetes</taxon>
        <taxon>Hypocreomycetidae</taxon>
        <taxon>Hypocreales</taxon>
        <taxon>Clavicipitaceae</taxon>
        <taxon>Metarhizium</taxon>
    </lineage>
</organism>
<proteinExistence type="predicted"/>
<sequence length="87" mass="9974">MVHIPNMMEEGPWFREEDVSSGLAGFRWKLALLLLHVAAGGPSGEAIELERWSFEASRRGWMKKKSPPPWGSKVFRRTTDDGRWTMS</sequence>
<gene>
    <name evidence="2" type="ORF">ED733_005299</name>
</gene>
<accession>A0A5C6GM28</accession>
<dbReference type="Proteomes" id="UP000317257">
    <property type="component" value="Unassembled WGS sequence"/>
</dbReference>
<feature type="region of interest" description="Disordered" evidence="1">
    <location>
        <begin position="61"/>
        <end position="87"/>
    </location>
</feature>
<dbReference type="AlphaFoldDB" id="A0A5C6GM28"/>
<evidence type="ECO:0000256" key="1">
    <source>
        <dbReference type="SAM" id="MobiDB-lite"/>
    </source>
</evidence>
<protein>
    <submittedName>
        <fullName evidence="2">Uncharacterized protein</fullName>
    </submittedName>
</protein>
<dbReference type="EMBL" id="SBHS01000002">
    <property type="protein sequence ID" value="TWU77928.1"/>
    <property type="molecule type" value="Genomic_DNA"/>
</dbReference>
<comment type="caution">
    <text evidence="2">The sequence shown here is derived from an EMBL/GenBank/DDBJ whole genome shotgun (WGS) entry which is preliminary data.</text>
</comment>
<evidence type="ECO:0000313" key="2">
    <source>
        <dbReference type="EMBL" id="TWU77928.1"/>
    </source>
</evidence>
<feature type="compositionally biased region" description="Basic and acidic residues" evidence="1">
    <location>
        <begin position="77"/>
        <end position="87"/>
    </location>
</feature>
<name>A0A5C6GM28_METRR</name>